<dbReference type="PANTHER" id="PTHR43018">
    <property type="entry name" value="PHOSPHO-2-DEHYDRO-3-DEOXYHEPTONATE ALDOLASE"/>
    <property type="match status" value="1"/>
</dbReference>
<dbReference type="InterPro" id="IPR006218">
    <property type="entry name" value="DAHP1/KDSA"/>
</dbReference>
<keyword evidence="1" id="KW-0808">Transferase</keyword>
<dbReference type="InterPro" id="IPR052899">
    <property type="entry name" value="Class-I_DAHP_synthase"/>
</dbReference>
<name>A0AAW9IVD6_CLOPF</name>
<evidence type="ECO:0000313" key="4">
    <source>
        <dbReference type="Proteomes" id="UP001292368"/>
    </source>
</evidence>
<dbReference type="EMBL" id="WNVM01000178">
    <property type="protein sequence ID" value="MDZ5010237.1"/>
    <property type="molecule type" value="Genomic_DNA"/>
</dbReference>
<dbReference type="InterPro" id="IPR013785">
    <property type="entry name" value="Aldolase_TIM"/>
</dbReference>
<dbReference type="SUPFAM" id="SSF51569">
    <property type="entry name" value="Aldolase"/>
    <property type="match status" value="1"/>
</dbReference>
<sequence length="49" mass="5496">ADGLMIEVHNNPQCALSDGQQSIKPESFKNLMDKVKILAEIEEKKIKTL</sequence>
<evidence type="ECO:0000313" key="3">
    <source>
        <dbReference type="EMBL" id="MDZ5010237.1"/>
    </source>
</evidence>
<accession>A0AAW9IVD6</accession>
<dbReference type="Proteomes" id="UP001292368">
    <property type="component" value="Unassembled WGS sequence"/>
</dbReference>
<comment type="caution">
    <text evidence="3">The sequence shown here is derived from an EMBL/GenBank/DDBJ whole genome shotgun (WGS) entry which is preliminary data.</text>
</comment>
<dbReference type="PANTHER" id="PTHR43018:SF2">
    <property type="entry name" value="PHOSPHO-2-DEHYDRO-3-DEOXYHEPTONATE ALDOLASE"/>
    <property type="match status" value="1"/>
</dbReference>
<gene>
    <name evidence="3" type="ORF">GNF77_15255</name>
</gene>
<protein>
    <submittedName>
        <fullName evidence="3">3-deoxy-7-phosphoheptulonate synthase</fullName>
    </submittedName>
</protein>
<evidence type="ECO:0000259" key="2">
    <source>
        <dbReference type="Pfam" id="PF00793"/>
    </source>
</evidence>
<proteinExistence type="predicted"/>
<evidence type="ECO:0000256" key="1">
    <source>
        <dbReference type="ARBA" id="ARBA00022679"/>
    </source>
</evidence>
<organism evidence="3 4">
    <name type="scientific">Clostridium perfringens</name>
    <dbReference type="NCBI Taxonomy" id="1502"/>
    <lineage>
        <taxon>Bacteria</taxon>
        <taxon>Bacillati</taxon>
        <taxon>Bacillota</taxon>
        <taxon>Clostridia</taxon>
        <taxon>Eubacteriales</taxon>
        <taxon>Clostridiaceae</taxon>
        <taxon>Clostridium</taxon>
    </lineage>
</organism>
<dbReference type="Gene3D" id="3.20.20.70">
    <property type="entry name" value="Aldolase class I"/>
    <property type="match status" value="1"/>
</dbReference>
<dbReference type="GO" id="GO:0016740">
    <property type="term" value="F:transferase activity"/>
    <property type="evidence" value="ECO:0007669"/>
    <property type="project" value="UniProtKB-KW"/>
</dbReference>
<reference evidence="3" key="1">
    <citation type="submission" date="2019-11" db="EMBL/GenBank/DDBJ databases">
        <title>Characterization of Clostridium perfringens isolates from swine manure treated agricultural soils.</title>
        <authorList>
            <person name="Wushke S.T."/>
        </authorList>
    </citation>
    <scope>NUCLEOTIDE SEQUENCE</scope>
    <source>
        <strain evidence="3">V2</strain>
    </source>
</reference>
<feature type="non-terminal residue" evidence="3">
    <location>
        <position position="1"/>
    </location>
</feature>
<dbReference type="AlphaFoldDB" id="A0AAW9IVD6"/>
<dbReference type="Pfam" id="PF00793">
    <property type="entry name" value="DAHP_synth_1"/>
    <property type="match status" value="1"/>
</dbReference>
<feature type="domain" description="DAHP synthetase I/KDSA" evidence="2">
    <location>
        <begin position="1"/>
        <end position="36"/>
    </location>
</feature>